<sequence>MPKALAMLVNIEEENAVMFYLLEEKKDIQVTVTDDLIAEFEAALGEEESYFVMLDTALKQVV</sequence>
<dbReference type="AlphaFoldDB" id="A0A6G7WKS4"/>
<keyword evidence="1" id="KW-0614">Plasmid</keyword>
<dbReference type="GeneID" id="94553948"/>
<proteinExistence type="predicted"/>
<organism evidence="1 2">
    <name type="scientific">Jeotgalibaca porci</name>
    <dbReference type="NCBI Taxonomy" id="1868793"/>
    <lineage>
        <taxon>Bacteria</taxon>
        <taxon>Bacillati</taxon>
        <taxon>Bacillota</taxon>
        <taxon>Bacilli</taxon>
        <taxon>Lactobacillales</taxon>
        <taxon>Carnobacteriaceae</taxon>
        <taxon>Jeotgalibaca</taxon>
    </lineage>
</organism>
<name>A0A6G7WKS4_9LACT</name>
<dbReference type="Proteomes" id="UP000501830">
    <property type="component" value="Plasmid p_unnamed1"/>
</dbReference>
<keyword evidence="2" id="KW-1185">Reference proteome</keyword>
<dbReference type="KEGG" id="jpo:G7058_11680"/>
<evidence type="ECO:0000313" key="2">
    <source>
        <dbReference type="Proteomes" id="UP000501830"/>
    </source>
</evidence>
<evidence type="ECO:0000313" key="1">
    <source>
        <dbReference type="EMBL" id="QIK52781.1"/>
    </source>
</evidence>
<dbReference type="RefSeq" id="WP_166063802.1">
    <property type="nucleotide sequence ID" value="NZ_CP049890.1"/>
</dbReference>
<protein>
    <submittedName>
        <fullName evidence="1">Uncharacterized protein</fullName>
    </submittedName>
</protein>
<dbReference type="EMBL" id="CP049890">
    <property type="protein sequence ID" value="QIK52781.1"/>
    <property type="molecule type" value="Genomic_DNA"/>
</dbReference>
<accession>A0A6G7WKS4</accession>
<gene>
    <name evidence="1" type="ORF">G7058_11680</name>
</gene>
<geneLocation type="plasmid" evidence="1 2">
    <name>p_unnamed1</name>
</geneLocation>
<reference evidence="1 2" key="1">
    <citation type="journal article" date="2017" name="Int. J. Syst. Evol. Microbiol.">
        <title>Jeotgalibaca porci sp. nov. and Jeotgalibaca arthritidis sp. nov., isolated from pigs, and emended description of the genus Jeotgalibaca.</title>
        <authorList>
            <person name="Zamora L."/>
            <person name="Perez-Sancho M."/>
            <person name="Dominguez L."/>
            <person name="Fernandez-Garayzabal J.F."/>
            <person name="Vela A.I."/>
        </authorList>
    </citation>
    <scope>NUCLEOTIDE SEQUENCE [LARGE SCALE GENOMIC DNA]</scope>
    <source>
        <strain evidence="1 2">CCUG 69148</strain>
        <plasmid evidence="1 2">p_unnamed1</plasmid>
    </source>
</reference>